<dbReference type="SUPFAM" id="SSF56524">
    <property type="entry name" value="Oxidoreductase molybdopterin-binding domain"/>
    <property type="match status" value="1"/>
</dbReference>
<name>A0A6M1SI00_9HYPH</name>
<gene>
    <name evidence="3" type="ORF">G5575_16920</name>
</gene>
<proteinExistence type="predicted"/>
<dbReference type="Pfam" id="PF00174">
    <property type="entry name" value="Oxidored_molyb"/>
    <property type="match status" value="1"/>
</dbReference>
<feature type="signal peptide" evidence="1">
    <location>
        <begin position="1"/>
        <end position="23"/>
    </location>
</feature>
<dbReference type="InterPro" id="IPR036374">
    <property type="entry name" value="OxRdtase_Mopterin-bd_sf"/>
</dbReference>
<dbReference type="EMBL" id="JAALFG010000004">
    <property type="protein sequence ID" value="NGP19097.1"/>
    <property type="molecule type" value="Genomic_DNA"/>
</dbReference>
<organism evidence="3 4">
    <name type="scientific">Devosia aurantiaca</name>
    <dbReference type="NCBI Taxonomy" id="2714858"/>
    <lineage>
        <taxon>Bacteria</taxon>
        <taxon>Pseudomonadati</taxon>
        <taxon>Pseudomonadota</taxon>
        <taxon>Alphaproteobacteria</taxon>
        <taxon>Hyphomicrobiales</taxon>
        <taxon>Devosiaceae</taxon>
        <taxon>Devosia</taxon>
    </lineage>
</organism>
<sequence>MSALARGALVVSALLFSFSPIWAQEALPAPTGPVILAVTGAVAVSNSDGGAAFDREMLEGLGVVEIKTTTPWTDGVQTFEGVLGRTVLERVGATGESVFASALNDYTVEVPMSDFQNYDVLLATKVNGEEMQVSDKGPIWIIYPRDDEPALQDRRLHDRWVWQLKALDVK</sequence>
<accession>A0A6M1SI00</accession>
<evidence type="ECO:0000256" key="1">
    <source>
        <dbReference type="SAM" id="SignalP"/>
    </source>
</evidence>
<feature type="chain" id="PRO_5027028570" evidence="1">
    <location>
        <begin position="24"/>
        <end position="170"/>
    </location>
</feature>
<evidence type="ECO:0000313" key="3">
    <source>
        <dbReference type="EMBL" id="NGP19097.1"/>
    </source>
</evidence>
<dbReference type="InterPro" id="IPR000572">
    <property type="entry name" value="OxRdtase_Mopterin-bd_dom"/>
</dbReference>
<dbReference type="RefSeq" id="WP_164535340.1">
    <property type="nucleotide sequence ID" value="NZ_JAALFG010000004.1"/>
</dbReference>
<dbReference type="Proteomes" id="UP000474802">
    <property type="component" value="Unassembled WGS sequence"/>
</dbReference>
<dbReference type="Gene3D" id="3.90.420.10">
    <property type="entry name" value="Oxidoreductase, molybdopterin-binding domain"/>
    <property type="match status" value="1"/>
</dbReference>
<feature type="domain" description="Oxidoreductase molybdopterin-binding" evidence="2">
    <location>
        <begin position="70"/>
        <end position="144"/>
    </location>
</feature>
<reference evidence="3 4" key="2">
    <citation type="submission" date="2020-03" db="EMBL/GenBank/DDBJ databases">
        <title>Devosia chinhatensis sp. nov., isolated from a hexachlorocyclohexane (HCH) dump site in India.</title>
        <authorList>
            <person name="Kumar M."/>
            <person name="Lal R."/>
        </authorList>
    </citation>
    <scope>NUCLEOTIDE SEQUENCE [LARGE SCALE GENOMIC DNA]</scope>
    <source>
        <strain evidence="3 4">H239</strain>
    </source>
</reference>
<comment type="caution">
    <text evidence="3">The sequence shown here is derived from an EMBL/GenBank/DDBJ whole genome shotgun (WGS) entry which is preliminary data.</text>
</comment>
<reference evidence="3 4" key="1">
    <citation type="submission" date="2020-02" db="EMBL/GenBank/DDBJ databases">
        <authorList>
            <person name="Khan S.A."/>
            <person name="Jeon C.O."/>
            <person name="Chun B.H."/>
        </authorList>
    </citation>
    <scope>NUCLEOTIDE SEQUENCE [LARGE SCALE GENOMIC DNA]</scope>
    <source>
        <strain evidence="3 4">H239</strain>
    </source>
</reference>
<evidence type="ECO:0000259" key="2">
    <source>
        <dbReference type="Pfam" id="PF00174"/>
    </source>
</evidence>
<keyword evidence="1" id="KW-0732">Signal</keyword>
<dbReference type="AlphaFoldDB" id="A0A6M1SI00"/>
<protein>
    <submittedName>
        <fullName evidence="3">Molybdopterin-dependent oxidoreductase</fullName>
    </submittedName>
</protein>
<keyword evidence="4" id="KW-1185">Reference proteome</keyword>
<evidence type="ECO:0000313" key="4">
    <source>
        <dbReference type="Proteomes" id="UP000474802"/>
    </source>
</evidence>